<dbReference type="KEGG" id="prz:GZH47_19595"/>
<feature type="domain" description="SLH" evidence="2">
    <location>
        <begin position="826"/>
        <end position="886"/>
    </location>
</feature>
<dbReference type="InterPro" id="IPR016195">
    <property type="entry name" value="Pol/histidinol_Pase-like"/>
</dbReference>
<organism evidence="3 4">
    <name type="scientific">Paenibacillus rhizovicinus</name>
    <dbReference type="NCBI Taxonomy" id="2704463"/>
    <lineage>
        <taxon>Bacteria</taxon>
        <taxon>Bacillati</taxon>
        <taxon>Bacillota</taxon>
        <taxon>Bacilli</taxon>
        <taxon>Bacillales</taxon>
        <taxon>Paenibacillaceae</taxon>
        <taxon>Paenibacillus</taxon>
    </lineage>
</organism>
<dbReference type="Pfam" id="PF20578">
    <property type="entry name" value="aBig_2"/>
    <property type="match status" value="1"/>
</dbReference>
<dbReference type="Proteomes" id="UP000479114">
    <property type="component" value="Chromosome"/>
</dbReference>
<evidence type="ECO:0000313" key="3">
    <source>
        <dbReference type="EMBL" id="QHW32793.1"/>
    </source>
</evidence>
<reference evidence="3 4" key="1">
    <citation type="submission" date="2020-02" db="EMBL/GenBank/DDBJ databases">
        <title>Paenibacillus sp. nov., isolated from rhizosphere soil of tomato.</title>
        <authorList>
            <person name="Weon H.-Y."/>
            <person name="Lee S.A."/>
        </authorList>
    </citation>
    <scope>NUCLEOTIDE SEQUENCE [LARGE SCALE GENOMIC DNA]</scope>
    <source>
        <strain evidence="3 4">14171R-81</strain>
    </source>
</reference>
<accession>A0A6C0P4N6</accession>
<dbReference type="EMBL" id="CP048286">
    <property type="protein sequence ID" value="QHW32793.1"/>
    <property type="molecule type" value="Genomic_DNA"/>
</dbReference>
<dbReference type="PROSITE" id="PS51272">
    <property type="entry name" value="SLH"/>
    <property type="match status" value="3"/>
</dbReference>
<sequence>MTLDLYYEPVLLHLGQHIHRLVVHYVLKSIKQSRILIPAVLATIILSSGLSVQIPQAAAASQDESGSGASQGQWLTGEFHAHTFESDDAQSSLESVLDNALTKYGYDFIMLADHLRSSGRDDTGAAIPSGPIPLSQGLLDYQVPKTKALQAEGKYAGKTIFSGFEWDIPSHEHGSVGILTDEPGSDAALKAANQFEYLFTNRDASWFNPQDVAQWEETDDRAYSTHADSLTAINWLQKNYPQTSYFIVNHPSRGVGKYKVSDFRDFNNTAPTVAFGLEGMIGNQMEPDRGGYNTSYDPANPTANDNYKYRSYGGADYMVAKVGGLWDSLLGEGRKFWNFANSDYHFKTIDGNSSGYWPGEYAKNYIWTDGRSTQDILDGMRSGKSFSVFGDLINALDFHVGDNGTDAEMGESLQATEGDDLTVTIKFKSPETNNYENPINSGISGEMKPVVDHIDLISGDVTAPAVKGTPAYDKDTNDSTHVVATFTSEDWTTDADGYNVITFDLPRASKDQYFRLRGTNLGMNVPGETENGNPLIDLKTTTADATARFNDINNRNYQDLWFYSNPIFVDTAAYSDEQAVADTLGTLSLGDTSAVTANIPLPAEGEHGTAITWEETADPANKFTIEDGIAKVVRPSAGSSNASVTLKATATRGETSDSKTFTLTIKARSASPTTDQPGTPTTEQPGTPATEQPGTPETSVSVDIDPAQGAEGSLTDVIDFKLPAGAVSASGTIGARIVPTDKQPALGNLHALSPLVEMTSSTGKTFGKPAQLTFNYALNSAAPGSQPAVYYYNETLKKWVFLGGTANGKTITVNVKHFTTFGVFSYVPQTFADLQTSWAKSYADRLIGMGVVSGYENGQFRPDQPVTRAEWVKLLADSLGLQTASSETSFADDSSIPSWAKGPVKAAADAGYVTGFSEHGDSVFRASQQITRAEIAVMAARVLNAAGTASSGEGKAFTDAASIPAWAAGAVSQSVSASIINGYPDNSFRPDGTLTRAEAVKVIYTLLDALNI</sequence>
<dbReference type="InterPro" id="IPR051465">
    <property type="entry name" value="Cell_Envelope_Struct_Comp"/>
</dbReference>
<dbReference type="Pfam" id="PF00395">
    <property type="entry name" value="SLH"/>
    <property type="match status" value="3"/>
</dbReference>
<feature type="domain" description="SLH" evidence="2">
    <location>
        <begin position="954"/>
        <end position="1012"/>
    </location>
</feature>
<feature type="domain" description="SLH" evidence="2">
    <location>
        <begin position="887"/>
        <end position="953"/>
    </location>
</feature>
<proteinExistence type="predicted"/>
<keyword evidence="4" id="KW-1185">Reference proteome</keyword>
<dbReference type="PANTHER" id="PTHR43308">
    <property type="entry name" value="OUTER MEMBRANE PROTEIN ALPHA-RELATED"/>
    <property type="match status" value="1"/>
</dbReference>
<dbReference type="InterPro" id="IPR001119">
    <property type="entry name" value="SLH_dom"/>
</dbReference>
<gene>
    <name evidence="3" type="ORF">GZH47_19595</name>
</gene>
<evidence type="ECO:0000259" key="2">
    <source>
        <dbReference type="PROSITE" id="PS51272"/>
    </source>
</evidence>
<name>A0A6C0P4N6_9BACL</name>
<dbReference type="InterPro" id="IPR046780">
    <property type="entry name" value="aBig_2"/>
</dbReference>
<evidence type="ECO:0000313" key="4">
    <source>
        <dbReference type="Proteomes" id="UP000479114"/>
    </source>
</evidence>
<feature type="compositionally biased region" description="Low complexity" evidence="1">
    <location>
        <begin position="672"/>
        <end position="693"/>
    </location>
</feature>
<feature type="region of interest" description="Disordered" evidence="1">
    <location>
        <begin position="640"/>
        <end position="707"/>
    </location>
</feature>
<evidence type="ECO:0000256" key="1">
    <source>
        <dbReference type="SAM" id="MobiDB-lite"/>
    </source>
</evidence>
<dbReference type="AlphaFoldDB" id="A0A6C0P4N6"/>
<dbReference type="SUPFAM" id="SSF89550">
    <property type="entry name" value="PHP domain-like"/>
    <property type="match status" value="1"/>
</dbReference>
<dbReference type="Gene3D" id="3.20.20.140">
    <property type="entry name" value="Metal-dependent hydrolases"/>
    <property type="match status" value="1"/>
</dbReference>
<protein>
    <submittedName>
        <fullName evidence="3">S-layer homology domain-containing protein</fullName>
    </submittedName>
</protein>